<evidence type="ECO:0000256" key="3">
    <source>
        <dbReference type="ARBA" id="ARBA00022490"/>
    </source>
</evidence>
<dbReference type="PANTHER" id="PTHR14885">
    <property type="entry name" value="CILIA- AND FLAGELLA-ASSOCIATED PROTEIN 43-RELATED"/>
    <property type="match status" value="1"/>
</dbReference>
<evidence type="ECO:0000313" key="11">
    <source>
        <dbReference type="RefSeq" id="XP_026688472.1"/>
    </source>
</evidence>
<keyword evidence="6" id="KW-0175">Coiled coil</keyword>
<dbReference type="GO" id="GO:0005930">
    <property type="term" value="C:axoneme"/>
    <property type="evidence" value="ECO:0007669"/>
    <property type="project" value="TreeGrafter"/>
</dbReference>
<dbReference type="GeneID" id="103522627"/>
<keyword evidence="4" id="KW-0853">WD repeat</keyword>
<dbReference type="Proteomes" id="UP000079169">
    <property type="component" value="Unplaced"/>
</dbReference>
<organism evidence="10 11">
    <name type="scientific">Diaphorina citri</name>
    <name type="common">Asian citrus psyllid</name>
    <dbReference type="NCBI Taxonomy" id="121845"/>
    <lineage>
        <taxon>Eukaryota</taxon>
        <taxon>Metazoa</taxon>
        <taxon>Ecdysozoa</taxon>
        <taxon>Arthropoda</taxon>
        <taxon>Hexapoda</taxon>
        <taxon>Insecta</taxon>
        <taxon>Pterygota</taxon>
        <taxon>Neoptera</taxon>
        <taxon>Paraneoptera</taxon>
        <taxon>Hemiptera</taxon>
        <taxon>Sternorrhyncha</taxon>
        <taxon>Psylloidea</taxon>
        <taxon>Psyllidae</taxon>
        <taxon>Diaphorininae</taxon>
        <taxon>Diaphorina</taxon>
    </lineage>
</organism>
<dbReference type="STRING" id="121845.A0A3Q0JJB1"/>
<dbReference type="Pfam" id="PF25828">
    <property type="entry name" value="CC_Cfap43"/>
    <property type="match status" value="1"/>
</dbReference>
<evidence type="ECO:0000256" key="2">
    <source>
        <dbReference type="ARBA" id="ARBA00004245"/>
    </source>
</evidence>
<reference evidence="11" key="1">
    <citation type="submission" date="2025-08" db="UniProtKB">
        <authorList>
            <consortium name="RefSeq"/>
        </authorList>
    </citation>
    <scope>IDENTIFICATION</scope>
</reference>
<protein>
    <submittedName>
        <fullName evidence="11">Uncharacterized protein LOC103522627</fullName>
    </submittedName>
</protein>
<evidence type="ECO:0000313" key="10">
    <source>
        <dbReference type="Proteomes" id="UP000079169"/>
    </source>
</evidence>
<evidence type="ECO:0000256" key="9">
    <source>
        <dbReference type="SAM" id="MobiDB-lite"/>
    </source>
</evidence>
<proteinExistence type="predicted"/>
<evidence type="ECO:0000256" key="7">
    <source>
        <dbReference type="ARBA" id="ARBA00023212"/>
    </source>
</evidence>
<evidence type="ECO:0000256" key="4">
    <source>
        <dbReference type="ARBA" id="ARBA00022574"/>
    </source>
</evidence>
<dbReference type="GO" id="GO:0060271">
    <property type="term" value="P:cilium assembly"/>
    <property type="evidence" value="ECO:0007669"/>
    <property type="project" value="TreeGrafter"/>
</dbReference>
<evidence type="ECO:0000256" key="1">
    <source>
        <dbReference type="ARBA" id="ARBA00004138"/>
    </source>
</evidence>
<keyword evidence="3" id="KW-0963">Cytoplasm</keyword>
<dbReference type="KEGG" id="dci:103522627"/>
<keyword evidence="5" id="KW-0677">Repeat</keyword>
<name>A0A3Q0JJB1_DIACI</name>
<keyword evidence="8" id="KW-0966">Cell projection</keyword>
<comment type="subcellular location">
    <subcellularLocation>
        <location evidence="1">Cell projection</location>
        <location evidence="1">Cilium</location>
    </subcellularLocation>
    <subcellularLocation>
        <location evidence="2">Cytoplasm</location>
        <location evidence="2">Cytoskeleton</location>
    </subcellularLocation>
</comment>
<keyword evidence="7" id="KW-0206">Cytoskeleton</keyword>
<gene>
    <name evidence="11" type="primary">LOC103522627</name>
</gene>
<dbReference type="PANTHER" id="PTHR14885:SF1">
    <property type="entry name" value="CILIA- AND FLAGELLA-ASSOCIATED PROTEIN 43"/>
    <property type="match status" value="1"/>
</dbReference>
<evidence type="ECO:0000256" key="8">
    <source>
        <dbReference type="ARBA" id="ARBA00023273"/>
    </source>
</evidence>
<dbReference type="RefSeq" id="XP_026688472.1">
    <property type="nucleotide sequence ID" value="XM_026832671.1"/>
</dbReference>
<evidence type="ECO:0000256" key="5">
    <source>
        <dbReference type="ARBA" id="ARBA00022737"/>
    </source>
</evidence>
<feature type="region of interest" description="Disordered" evidence="9">
    <location>
        <begin position="201"/>
        <end position="220"/>
    </location>
</feature>
<dbReference type="PaxDb" id="121845-A0A3Q0JJB1"/>
<accession>A0A3Q0JJB1</accession>
<feature type="compositionally biased region" description="Basic and acidic residues" evidence="9">
    <location>
        <begin position="202"/>
        <end position="211"/>
    </location>
</feature>
<evidence type="ECO:0000256" key="6">
    <source>
        <dbReference type="ARBA" id="ARBA00023054"/>
    </source>
</evidence>
<dbReference type="AlphaFoldDB" id="A0A3Q0JJB1"/>
<keyword evidence="10" id="KW-1185">Reference proteome</keyword>
<sequence length="367" mass="41349">MVQQKCANVEWIKPGGFQSIAVVGPDVIALHSCSYILFFPPDGPRIDYEASTKANGLGVQCLAGYVAAPLFAFAEKAATKPRLLVKSFPGFETISVLSDNKLGEFMFLEFSENECIVALKGLPSTQQLREFQTRIYGDQVLCYGRDGLVSLLSMKDGRVECTQVEHHWKNRGVKTGVLSKHGHIVSLGYSTTLICTRLKQRPSVEPKHDPPSPHAPSPPRALDVPFPLLAELEDKLSFHNLSWLEFKQNEKVNEDKIKYRTKLAELHRDFRIVQLKVQALLDKNITGPSEERLDLIEFDINAERKARALEAAQGACEAYRMTHEELIESWKHQRDLIRRLCWDAMKVKTRAVYGPSHPLDSVPSLKS</sequence>